<dbReference type="Gene3D" id="3.40.50.2300">
    <property type="match status" value="1"/>
</dbReference>
<evidence type="ECO:0000256" key="1">
    <source>
        <dbReference type="ARBA" id="ARBA00022679"/>
    </source>
</evidence>
<dbReference type="InterPro" id="IPR036095">
    <property type="entry name" value="PTS_EIIB-like_sf"/>
</dbReference>
<feature type="domain" description="PTS EIIB type-2" evidence="2">
    <location>
        <begin position="4"/>
        <end position="98"/>
    </location>
</feature>
<protein>
    <submittedName>
        <fullName evidence="3">PTS galactitol transporter subunit IIB</fullName>
    </submittedName>
</protein>
<evidence type="ECO:0000313" key="3">
    <source>
        <dbReference type="EMBL" id="GKT06352.1"/>
    </source>
</evidence>
<keyword evidence="1" id="KW-0808">Transferase</keyword>
<dbReference type="RefSeq" id="WP_407884426.1">
    <property type="nucleotide sequence ID" value="NZ_BQXO01000005.1"/>
</dbReference>
<organism evidence="3 4">
    <name type="scientific">Furfurilactobacillus curtus</name>
    <dbReference type="NCBI Taxonomy" id="1746200"/>
    <lineage>
        <taxon>Bacteria</taxon>
        <taxon>Bacillati</taxon>
        <taxon>Bacillota</taxon>
        <taxon>Bacilli</taxon>
        <taxon>Lactobacillales</taxon>
        <taxon>Lactobacillaceae</taxon>
        <taxon>Furfurilactobacillus</taxon>
    </lineage>
</organism>
<dbReference type="InterPro" id="IPR013011">
    <property type="entry name" value="PTS_EIIB_2"/>
</dbReference>
<keyword evidence="4" id="KW-1185">Reference proteome</keyword>
<sequence length="98" mass="10485">MAKKDLMVVCGTGIATSTVATGKIKDYLEDQGLIDQVVFHQSKIADEVANIDNGDYDIVVSTTMVPSNIKDKVISGVPLLTGIGIDSVFEEIKKEVEA</sequence>
<dbReference type="CDD" id="cd05566">
    <property type="entry name" value="PTS_IIB_galactitol"/>
    <property type="match status" value="1"/>
</dbReference>
<reference evidence="3 4" key="1">
    <citation type="submission" date="2022-03" db="EMBL/GenBank/DDBJ databases">
        <title>Draft genome sequence of Furfurilactobacillus curtus JCM 31185.</title>
        <authorList>
            <person name="Suzuki S."/>
            <person name="Endo A."/>
            <person name="Kajikawa A."/>
        </authorList>
    </citation>
    <scope>NUCLEOTIDE SEQUENCE [LARGE SCALE GENOMIC DNA]</scope>
    <source>
        <strain evidence="3 4">JCM 31185</strain>
    </source>
</reference>
<dbReference type="EMBL" id="BQXO01000005">
    <property type="protein sequence ID" value="GKT06352.1"/>
    <property type="molecule type" value="Genomic_DNA"/>
</dbReference>
<accession>A0ABQ5JTG2</accession>
<dbReference type="SUPFAM" id="SSF52794">
    <property type="entry name" value="PTS system IIB component-like"/>
    <property type="match status" value="1"/>
</dbReference>
<dbReference type="Proteomes" id="UP001628078">
    <property type="component" value="Unassembled WGS sequence"/>
</dbReference>
<dbReference type="Pfam" id="PF02302">
    <property type="entry name" value="PTS_IIB"/>
    <property type="match status" value="1"/>
</dbReference>
<evidence type="ECO:0000313" key="4">
    <source>
        <dbReference type="Proteomes" id="UP001628078"/>
    </source>
</evidence>
<gene>
    <name evidence="3" type="ORF">JCM31185_16390</name>
</gene>
<proteinExistence type="predicted"/>
<evidence type="ECO:0000259" key="2">
    <source>
        <dbReference type="PROSITE" id="PS51099"/>
    </source>
</evidence>
<comment type="caution">
    <text evidence="3">The sequence shown here is derived from an EMBL/GenBank/DDBJ whole genome shotgun (WGS) entry which is preliminary data.</text>
</comment>
<dbReference type="PROSITE" id="PS51099">
    <property type="entry name" value="PTS_EIIB_TYPE_2"/>
    <property type="match status" value="1"/>
</dbReference>
<dbReference type="InterPro" id="IPR003501">
    <property type="entry name" value="PTS_EIIB_2/3"/>
</dbReference>
<name>A0ABQ5JTG2_9LACO</name>